<protein>
    <recommendedName>
        <fullName evidence="4">SHOCT domain-containing protein</fullName>
    </recommendedName>
</protein>
<keyword evidence="1" id="KW-1133">Transmembrane helix</keyword>
<organism evidence="2 3">
    <name type="scientific">Nonlabens mediterrranea</name>
    <dbReference type="NCBI Taxonomy" id="1419947"/>
    <lineage>
        <taxon>Bacteria</taxon>
        <taxon>Pseudomonadati</taxon>
        <taxon>Bacteroidota</taxon>
        <taxon>Flavobacteriia</taxon>
        <taxon>Flavobacteriales</taxon>
        <taxon>Flavobacteriaceae</taxon>
        <taxon>Nonlabens</taxon>
    </lineage>
</organism>
<accession>A0ABS0A9H3</accession>
<evidence type="ECO:0000256" key="1">
    <source>
        <dbReference type="SAM" id="Phobius"/>
    </source>
</evidence>
<keyword evidence="3" id="KW-1185">Reference proteome</keyword>
<sequence length="201" mass="23743">MDYTLSQKRIFKSQVLTIEKDRLKISIKDLNSSQTFYMLFEEIDITKIRNEKKFEVIFLSISLFFGLFFFINLFNPSNYEGDSTTLIPVLIFLLSGFLCSSFITYLYYRNNIIIPSTSGVIVLYKNIPDEKTVDNFLTILKESINHFLKEKYAKVDIDLPKEQQFNAYNYLRERDIISEDEYQDLKKKLKSGKEDFKSIGF</sequence>
<reference evidence="2 3" key="1">
    <citation type="submission" date="2020-11" db="EMBL/GenBank/DDBJ databases">
        <title>P. mediterranea TC4 genome.</title>
        <authorList>
            <person name="Molmeret M."/>
        </authorList>
    </citation>
    <scope>NUCLEOTIDE SEQUENCE [LARGE SCALE GENOMIC DNA]</scope>
    <source>
        <strain evidence="2 3">TC4</strain>
    </source>
</reference>
<evidence type="ECO:0008006" key="4">
    <source>
        <dbReference type="Google" id="ProtNLM"/>
    </source>
</evidence>
<dbReference type="EMBL" id="JADKYU010000901">
    <property type="protein sequence ID" value="MBF4985934.1"/>
    <property type="molecule type" value="Genomic_DNA"/>
</dbReference>
<gene>
    <name evidence="2" type="ORF">FNJ87_16910</name>
</gene>
<evidence type="ECO:0000313" key="3">
    <source>
        <dbReference type="Proteomes" id="UP001194729"/>
    </source>
</evidence>
<comment type="caution">
    <text evidence="2">The sequence shown here is derived from an EMBL/GenBank/DDBJ whole genome shotgun (WGS) entry which is preliminary data.</text>
</comment>
<feature type="transmembrane region" description="Helical" evidence="1">
    <location>
        <begin position="56"/>
        <end position="74"/>
    </location>
</feature>
<keyword evidence="1" id="KW-0472">Membrane</keyword>
<evidence type="ECO:0000313" key="2">
    <source>
        <dbReference type="EMBL" id="MBF4985934.1"/>
    </source>
</evidence>
<keyword evidence="1" id="KW-0812">Transmembrane</keyword>
<name>A0ABS0A9H3_9FLAO</name>
<proteinExistence type="predicted"/>
<dbReference type="Proteomes" id="UP001194729">
    <property type="component" value="Unassembled WGS sequence"/>
</dbReference>
<feature type="transmembrane region" description="Helical" evidence="1">
    <location>
        <begin position="86"/>
        <end position="108"/>
    </location>
</feature>